<dbReference type="InterPro" id="IPR005162">
    <property type="entry name" value="Retrotrans_gag_dom"/>
</dbReference>
<dbReference type="PANTHER" id="PTHR35046:SF26">
    <property type="entry name" value="RNA-DIRECTED DNA POLYMERASE"/>
    <property type="match status" value="1"/>
</dbReference>
<dbReference type="EMBL" id="BJWL01000001">
    <property type="protein sequence ID" value="GFY81574.1"/>
    <property type="molecule type" value="Genomic_DNA"/>
</dbReference>
<evidence type="ECO:0000313" key="4">
    <source>
        <dbReference type="EMBL" id="GFY81574.1"/>
    </source>
</evidence>
<accession>A0A7J0E506</accession>
<dbReference type="GO" id="GO:0006508">
    <property type="term" value="P:proteolysis"/>
    <property type="evidence" value="ECO:0007669"/>
    <property type="project" value="InterPro"/>
</dbReference>
<keyword evidence="5" id="KW-1185">Reference proteome</keyword>
<dbReference type="PANTHER" id="PTHR35046">
    <property type="entry name" value="ZINC KNUCKLE (CCHC-TYPE) FAMILY PROTEIN"/>
    <property type="match status" value="1"/>
</dbReference>
<dbReference type="SUPFAM" id="SSF57756">
    <property type="entry name" value="Retrovirus zinc finger-like domains"/>
    <property type="match status" value="1"/>
</dbReference>
<feature type="region of interest" description="Disordered" evidence="2">
    <location>
        <begin position="1"/>
        <end position="57"/>
    </location>
</feature>
<evidence type="ECO:0000256" key="1">
    <source>
        <dbReference type="PROSITE-ProRule" id="PRU00047"/>
    </source>
</evidence>
<dbReference type="PROSITE" id="PS00141">
    <property type="entry name" value="ASP_PROTEASE"/>
    <property type="match status" value="1"/>
</dbReference>
<proteinExistence type="predicted"/>
<dbReference type="PROSITE" id="PS50158">
    <property type="entry name" value="ZF_CCHC"/>
    <property type="match status" value="1"/>
</dbReference>
<evidence type="ECO:0000313" key="5">
    <source>
        <dbReference type="Proteomes" id="UP000585474"/>
    </source>
</evidence>
<reference evidence="4 5" key="1">
    <citation type="submission" date="2019-07" db="EMBL/GenBank/DDBJ databases">
        <title>De Novo Assembly of kiwifruit Actinidia rufa.</title>
        <authorList>
            <person name="Sugita-Konishi S."/>
            <person name="Sato K."/>
            <person name="Mori E."/>
            <person name="Abe Y."/>
            <person name="Kisaki G."/>
            <person name="Hamano K."/>
            <person name="Suezawa K."/>
            <person name="Otani M."/>
            <person name="Fukuda T."/>
            <person name="Manabe T."/>
            <person name="Gomi K."/>
            <person name="Tabuchi M."/>
            <person name="Akimitsu K."/>
            <person name="Kataoka I."/>
        </authorList>
    </citation>
    <scope>NUCLEOTIDE SEQUENCE [LARGE SCALE GENOMIC DNA]</scope>
    <source>
        <strain evidence="5">cv. Fuchu</strain>
    </source>
</reference>
<dbReference type="OrthoDB" id="1934635at2759"/>
<dbReference type="GO" id="GO:0004190">
    <property type="term" value="F:aspartic-type endopeptidase activity"/>
    <property type="evidence" value="ECO:0007669"/>
    <property type="project" value="InterPro"/>
</dbReference>
<feature type="compositionally biased region" description="Polar residues" evidence="2">
    <location>
        <begin position="221"/>
        <end position="237"/>
    </location>
</feature>
<dbReference type="GO" id="GO:0003676">
    <property type="term" value="F:nucleic acid binding"/>
    <property type="evidence" value="ECO:0007669"/>
    <property type="project" value="InterPro"/>
</dbReference>
<feature type="region of interest" description="Disordered" evidence="2">
    <location>
        <begin position="186"/>
        <end position="237"/>
    </location>
</feature>
<keyword evidence="1" id="KW-0862">Zinc</keyword>
<evidence type="ECO:0000256" key="2">
    <source>
        <dbReference type="SAM" id="MobiDB-lite"/>
    </source>
</evidence>
<name>A0A7J0E506_9ERIC</name>
<dbReference type="Proteomes" id="UP000585474">
    <property type="component" value="Unassembled WGS sequence"/>
</dbReference>
<dbReference type="AlphaFoldDB" id="A0A7J0E506"/>
<sequence>MVKRANNGQNRLNDSDHDFEHARDVENELDHRSGEETDSSTDERSDRGRQRPVNIKEFDGDMEPEAFLEWIDSIESYFDWKEVPTERKVKLVGAKLRGPTSTWWKHYQNDQESVQNLRQHLKTVKEYTQEFHRLSLRSNLVETENQRVSRYVNGLRLSIQDQVCLQRPYKVSDAYQLALKVETQLARSSSRRVGNDRSSGPSSSRSNNAIRDGRTAAPMCPNQQTNTGDGKGLQNQQNTRGQMNIKCYRCFEPGHKSNECLKRTHARVNLAEDGEVEENFEGFDDGNQHLRVNDLGGVEEEGTDGDLVGETLVARCSMFAPPVNNKDDWLRKNIFRTRCTAGGKLYNLIIDSGSSENLVAQEMVDKLKLKTKGHPQPYRILVQQGE</sequence>
<dbReference type="InterPro" id="IPR001878">
    <property type="entry name" value="Znf_CCHC"/>
</dbReference>
<feature type="compositionally biased region" description="Low complexity" evidence="2">
    <location>
        <begin position="197"/>
        <end position="206"/>
    </location>
</feature>
<dbReference type="InterPro" id="IPR021109">
    <property type="entry name" value="Peptidase_aspartic_dom_sf"/>
</dbReference>
<keyword evidence="1" id="KW-0863">Zinc-finger</keyword>
<dbReference type="InterPro" id="IPR001969">
    <property type="entry name" value="Aspartic_peptidase_AS"/>
</dbReference>
<feature type="compositionally biased region" description="Basic and acidic residues" evidence="2">
    <location>
        <begin position="13"/>
        <end position="57"/>
    </location>
</feature>
<feature type="domain" description="CCHC-type" evidence="3">
    <location>
        <begin position="246"/>
        <end position="260"/>
    </location>
</feature>
<gene>
    <name evidence="4" type="ORF">Acr_01g0013830</name>
</gene>
<dbReference type="GO" id="GO:0008270">
    <property type="term" value="F:zinc ion binding"/>
    <property type="evidence" value="ECO:0007669"/>
    <property type="project" value="UniProtKB-KW"/>
</dbReference>
<protein>
    <recommendedName>
        <fullName evidence="3">CCHC-type domain-containing protein</fullName>
    </recommendedName>
</protein>
<comment type="caution">
    <text evidence="4">The sequence shown here is derived from an EMBL/GenBank/DDBJ whole genome shotgun (WGS) entry which is preliminary data.</text>
</comment>
<evidence type="ECO:0000259" key="3">
    <source>
        <dbReference type="PROSITE" id="PS50158"/>
    </source>
</evidence>
<dbReference type="Gene3D" id="2.40.70.10">
    <property type="entry name" value="Acid Proteases"/>
    <property type="match status" value="1"/>
</dbReference>
<organism evidence="4 5">
    <name type="scientific">Actinidia rufa</name>
    <dbReference type="NCBI Taxonomy" id="165716"/>
    <lineage>
        <taxon>Eukaryota</taxon>
        <taxon>Viridiplantae</taxon>
        <taxon>Streptophyta</taxon>
        <taxon>Embryophyta</taxon>
        <taxon>Tracheophyta</taxon>
        <taxon>Spermatophyta</taxon>
        <taxon>Magnoliopsida</taxon>
        <taxon>eudicotyledons</taxon>
        <taxon>Gunneridae</taxon>
        <taxon>Pentapetalae</taxon>
        <taxon>asterids</taxon>
        <taxon>Ericales</taxon>
        <taxon>Actinidiaceae</taxon>
        <taxon>Actinidia</taxon>
    </lineage>
</organism>
<dbReference type="Pfam" id="PF03732">
    <property type="entry name" value="Retrotrans_gag"/>
    <property type="match status" value="1"/>
</dbReference>
<keyword evidence="1" id="KW-0479">Metal-binding</keyword>
<dbReference type="InterPro" id="IPR036875">
    <property type="entry name" value="Znf_CCHC_sf"/>
</dbReference>
<feature type="compositionally biased region" description="Polar residues" evidence="2">
    <location>
        <begin position="1"/>
        <end position="12"/>
    </location>
</feature>